<reference evidence="1" key="1">
    <citation type="journal article" date="2021" name="Proc. Natl. Acad. Sci. U.S.A.">
        <title>A Catalog of Tens of Thousands of Viruses from Human Metagenomes Reveals Hidden Associations with Chronic Diseases.</title>
        <authorList>
            <person name="Tisza M.J."/>
            <person name="Buck C.B."/>
        </authorList>
    </citation>
    <scope>NUCLEOTIDE SEQUENCE</scope>
    <source>
        <strain evidence="1">CtqBc4</strain>
    </source>
</reference>
<sequence length="112" mass="12442">MHKETREMKLSELKGQDAIEAITDVIEPLSAIATDKRLRADFKKVADSDDRVSAIGKVLPKAIKAHKADVIKILAAVNRKAVKDYEAEATVPRIMADAFDVLTDEELFAFFN</sequence>
<name>A0A8S5SCZ3_9CAUD</name>
<evidence type="ECO:0000313" key="1">
    <source>
        <dbReference type="EMBL" id="DAF48602.1"/>
    </source>
</evidence>
<protein>
    <submittedName>
        <fullName evidence="1">Uncharacterized protein</fullName>
    </submittedName>
</protein>
<organism evidence="1">
    <name type="scientific">Siphoviridae sp. ctqBc4</name>
    <dbReference type="NCBI Taxonomy" id="2827945"/>
    <lineage>
        <taxon>Viruses</taxon>
        <taxon>Duplodnaviria</taxon>
        <taxon>Heunggongvirae</taxon>
        <taxon>Uroviricota</taxon>
        <taxon>Caudoviricetes</taxon>
    </lineage>
</organism>
<accession>A0A8S5SCZ3</accession>
<proteinExistence type="predicted"/>
<dbReference type="EMBL" id="BK032570">
    <property type="protein sequence ID" value="DAF48602.1"/>
    <property type="molecule type" value="Genomic_DNA"/>
</dbReference>